<dbReference type="OrthoDB" id="9775208at2"/>
<evidence type="ECO:0000313" key="6">
    <source>
        <dbReference type="Proteomes" id="UP000199339"/>
    </source>
</evidence>
<sequence length="373" mass="41469">MSDQQQNRALPAILCLTDACDRPETELFIGLRNAGFDVDVMCNPKGRNYQRLVDEGLVAQPMALKNRFDKEGTAAIREQLARKQYDIIHAFNPRSLACGLRASKGTDIRVVAYRGVIGNISFLNPESWLTFLHPRVSKIVCVADAIKEHLAEEVRFLWMRIPPKKLQRIYKGHDLDWYQDPPTDLGQFGVPEDAFVVCCTGRDRPRKGFDVLVRAIDELPEDVEVHLLLVGDVINNEELKSQVAGTKHPERIHFTGYRQDAPGIAAASDVFVLPSIEREGLPRAVIEAMAYGVAPVVTRVGGMPELVENGVSGLVVPQKDASALSGGIEQLYRDRDLLGRMGAAAKERIATRFHTSQTVRETGELYKSLTGRD</sequence>
<gene>
    <name evidence="5" type="ORF">SAMN04487961_3058</name>
</gene>
<evidence type="ECO:0000256" key="1">
    <source>
        <dbReference type="ARBA" id="ARBA00022676"/>
    </source>
</evidence>
<dbReference type="PANTHER" id="PTHR12526">
    <property type="entry name" value="GLYCOSYLTRANSFERASE"/>
    <property type="match status" value="1"/>
</dbReference>
<dbReference type="GO" id="GO:0016757">
    <property type="term" value="F:glycosyltransferase activity"/>
    <property type="evidence" value="ECO:0007669"/>
    <property type="project" value="UniProtKB-KW"/>
</dbReference>
<dbReference type="Proteomes" id="UP000199339">
    <property type="component" value="Unassembled WGS sequence"/>
</dbReference>
<dbReference type="EMBL" id="FOUR01000008">
    <property type="protein sequence ID" value="SFN42503.1"/>
    <property type="molecule type" value="Genomic_DNA"/>
</dbReference>
<evidence type="ECO:0000259" key="3">
    <source>
        <dbReference type="Pfam" id="PF00534"/>
    </source>
</evidence>
<dbReference type="RefSeq" id="WP_092005558.1">
    <property type="nucleotide sequence ID" value="NZ_FOUR01000008.1"/>
</dbReference>
<dbReference type="GO" id="GO:1901135">
    <property type="term" value="P:carbohydrate derivative metabolic process"/>
    <property type="evidence" value="ECO:0007669"/>
    <property type="project" value="UniProtKB-ARBA"/>
</dbReference>
<dbReference type="Gene3D" id="3.40.50.2000">
    <property type="entry name" value="Glycogen Phosphorylase B"/>
    <property type="match status" value="2"/>
</dbReference>
<keyword evidence="6" id="KW-1185">Reference proteome</keyword>
<evidence type="ECO:0000313" key="5">
    <source>
        <dbReference type="EMBL" id="SFN42503.1"/>
    </source>
</evidence>
<evidence type="ECO:0000259" key="4">
    <source>
        <dbReference type="Pfam" id="PF13439"/>
    </source>
</evidence>
<feature type="domain" description="Glycosyltransferase subfamily 4-like N-terminal" evidence="4">
    <location>
        <begin position="26"/>
        <end position="176"/>
    </location>
</feature>
<accession>A0A1I4YXK3</accession>
<reference evidence="6" key="1">
    <citation type="submission" date="2016-10" db="EMBL/GenBank/DDBJ databases">
        <authorList>
            <person name="Varghese N."/>
            <person name="Submissions S."/>
        </authorList>
    </citation>
    <scope>NUCLEOTIDE SEQUENCE [LARGE SCALE GENOMIC DNA]</scope>
    <source>
        <strain evidence="6">CGMCC 1.6775</strain>
    </source>
</reference>
<dbReference type="SUPFAM" id="SSF53756">
    <property type="entry name" value="UDP-Glycosyltransferase/glycogen phosphorylase"/>
    <property type="match status" value="1"/>
</dbReference>
<protein>
    <submittedName>
        <fullName evidence="5">Glycosyltransferase involved in cell wall bisynthesis</fullName>
    </submittedName>
</protein>
<dbReference type="InterPro" id="IPR028098">
    <property type="entry name" value="Glyco_trans_4-like_N"/>
</dbReference>
<evidence type="ECO:0000256" key="2">
    <source>
        <dbReference type="ARBA" id="ARBA00022679"/>
    </source>
</evidence>
<dbReference type="PANTHER" id="PTHR12526:SF510">
    <property type="entry name" value="D-INOSITOL 3-PHOSPHATE GLYCOSYLTRANSFERASE"/>
    <property type="match status" value="1"/>
</dbReference>
<dbReference type="Pfam" id="PF13439">
    <property type="entry name" value="Glyco_transf_4"/>
    <property type="match status" value="1"/>
</dbReference>
<keyword evidence="1" id="KW-0328">Glycosyltransferase</keyword>
<keyword evidence="2 5" id="KW-0808">Transferase</keyword>
<name>A0A1I4YXK3_9GAMM</name>
<organism evidence="5 6">
    <name type="scientific">Marinobacter pelagius</name>
    <dbReference type="NCBI Taxonomy" id="379482"/>
    <lineage>
        <taxon>Bacteria</taxon>
        <taxon>Pseudomonadati</taxon>
        <taxon>Pseudomonadota</taxon>
        <taxon>Gammaproteobacteria</taxon>
        <taxon>Pseudomonadales</taxon>
        <taxon>Marinobacteraceae</taxon>
        <taxon>Marinobacter</taxon>
    </lineage>
</organism>
<dbReference type="Pfam" id="PF00534">
    <property type="entry name" value="Glycos_transf_1"/>
    <property type="match status" value="1"/>
</dbReference>
<dbReference type="AlphaFoldDB" id="A0A1I4YXK3"/>
<proteinExistence type="predicted"/>
<dbReference type="CDD" id="cd03801">
    <property type="entry name" value="GT4_PimA-like"/>
    <property type="match status" value="1"/>
</dbReference>
<feature type="domain" description="Glycosyl transferase family 1" evidence="3">
    <location>
        <begin position="187"/>
        <end position="348"/>
    </location>
</feature>
<dbReference type="InterPro" id="IPR001296">
    <property type="entry name" value="Glyco_trans_1"/>
</dbReference>